<evidence type="ECO:0000256" key="1">
    <source>
        <dbReference type="SAM" id="MobiDB-lite"/>
    </source>
</evidence>
<protein>
    <recommendedName>
        <fullName evidence="4">DUF2961 domain-containing protein</fullName>
    </recommendedName>
</protein>
<accession>A0A3Q9UWY1</accession>
<feature type="region of interest" description="Disordered" evidence="1">
    <location>
        <begin position="15"/>
        <end position="41"/>
    </location>
</feature>
<dbReference type="AlphaFoldDB" id="A0A3Q9UWY1"/>
<sequence length="368" mass="40195">MSSEFLTRSNAALTAGDRSRSVTAENPTGAPGEGGRAASILGPGRKGAPCITLPAGETTVLADLSGAGEIRHVWFTVGTHTEAVGFVLRDLVLRMYWDGSETPAVEAPLGDFFCNGNGQRSLVTSSLVLVAPTGGMNAYFAMPFAEGARVTIENQHPVDVGGLFYQIDYVEKQDASAIGPLRFHAEYRRENPTVRGVDYTVLDGVEGSGVLVGTSLTIVQLERYWWGEGEMKFFLDGDTEHPTICGTGTEDYYGGAWAFQDRLSKEFEPQVLTYSAPYVGYPTYATRDESQQAVYATAMAPVHGMYRWHEPDPIYFHSSLRVTLQQIGQVGPDLVERSDDVSSVAYWYQDAPSRPARPFPARADRVPR</sequence>
<proteinExistence type="predicted"/>
<dbReference type="EMBL" id="CP028137">
    <property type="protein sequence ID" value="AZZ51759.1"/>
    <property type="molecule type" value="Genomic_DNA"/>
</dbReference>
<reference evidence="3" key="1">
    <citation type="submission" date="2018-03" db="EMBL/GenBank/DDBJ databases">
        <title>Bacteriophage NCPPB3778 and a type I-E CRISPR drive the evolution of the US Biological Select Agent, Rathayibacter toxicus.</title>
        <authorList>
            <person name="Davis E.W.II."/>
            <person name="Tabima J.F."/>
            <person name="Weisberg A.J."/>
            <person name="Dantas Lopes L."/>
            <person name="Wiseman M.S."/>
            <person name="Wiseman M.S."/>
            <person name="Pupko T."/>
            <person name="Belcher M.S."/>
            <person name="Sechler A.J."/>
            <person name="Tancos M.A."/>
            <person name="Schroeder B.K."/>
            <person name="Murray T.D."/>
            <person name="Luster D.G."/>
            <person name="Schneider W.L."/>
            <person name="Rogers E."/>
            <person name="Andreote F.D."/>
            <person name="Grunwald N.J."/>
            <person name="Putnam M.L."/>
            <person name="Chang J.H."/>
        </authorList>
    </citation>
    <scope>NUCLEOTIDE SEQUENCE [LARGE SCALE GENOMIC DNA]</scope>
    <source>
        <strain evidence="3">DSM 15932</strain>
    </source>
</reference>
<dbReference type="Gene3D" id="2.60.120.1390">
    <property type="match status" value="1"/>
</dbReference>
<evidence type="ECO:0000313" key="3">
    <source>
        <dbReference type="Proteomes" id="UP000285317"/>
    </source>
</evidence>
<name>A0A3Q9UWY1_9MICO</name>
<dbReference type="InterPro" id="IPR021345">
    <property type="entry name" value="DUF2961"/>
</dbReference>
<evidence type="ECO:0000313" key="2">
    <source>
        <dbReference type="EMBL" id="AZZ51759.1"/>
    </source>
</evidence>
<dbReference type="Proteomes" id="UP000285317">
    <property type="component" value="Chromosome"/>
</dbReference>
<dbReference type="Pfam" id="PF11175">
    <property type="entry name" value="DUF2961"/>
    <property type="match status" value="1"/>
</dbReference>
<gene>
    <name evidence="2" type="ORF">C1I64_06665</name>
</gene>
<evidence type="ECO:0008006" key="4">
    <source>
        <dbReference type="Google" id="ProtNLM"/>
    </source>
</evidence>
<dbReference type="RefSeq" id="WP_127886655.1">
    <property type="nucleotide sequence ID" value="NZ_CP028137.1"/>
</dbReference>
<organism evidence="2 3">
    <name type="scientific">Rathayibacter festucae DSM 15932</name>
    <dbReference type="NCBI Taxonomy" id="1328866"/>
    <lineage>
        <taxon>Bacteria</taxon>
        <taxon>Bacillati</taxon>
        <taxon>Actinomycetota</taxon>
        <taxon>Actinomycetes</taxon>
        <taxon>Micrococcales</taxon>
        <taxon>Microbacteriaceae</taxon>
        <taxon>Rathayibacter</taxon>
    </lineage>
</organism>
<dbReference type="KEGG" id="rfs:C1I64_06665"/>